<evidence type="ECO:0000256" key="1">
    <source>
        <dbReference type="ARBA" id="ARBA00022833"/>
    </source>
</evidence>
<dbReference type="PANTHER" id="PTHR12993">
    <property type="entry name" value="N-ACETYLGLUCOSAMINYL-PHOSPHATIDYLINOSITOL DE-N-ACETYLASE-RELATED"/>
    <property type="match status" value="1"/>
</dbReference>
<dbReference type="RefSeq" id="WP_179912670.1">
    <property type="nucleotide sequence ID" value="NZ_JACBYE010000008.1"/>
</dbReference>
<dbReference type="InterPro" id="IPR003737">
    <property type="entry name" value="GlcNAc_PI_deacetylase-related"/>
</dbReference>
<reference evidence="2 3" key="1">
    <citation type="submission" date="2020-07" db="EMBL/GenBank/DDBJ databases">
        <title>MOT database genomes.</title>
        <authorList>
            <person name="Joseph S."/>
            <person name="Aduse-Opoku J."/>
            <person name="Hashim A."/>
            <person name="Wade W."/>
            <person name="Curtis M."/>
        </authorList>
    </citation>
    <scope>NUCLEOTIDE SEQUENCE [LARGE SCALE GENOMIC DNA]</scope>
    <source>
        <strain evidence="2 3">DSM 100099</strain>
    </source>
</reference>
<evidence type="ECO:0000313" key="3">
    <source>
        <dbReference type="Proteomes" id="UP000561011"/>
    </source>
</evidence>
<protein>
    <submittedName>
        <fullName evidence="2">Bifunctional PIG-L family deacetylase/class I SAM-dependent methyltransferase</fullName>
    </submittedName>
</protein>
<dbReference type="InterPro" id="IPR024078">
    <property type="entry name" value="LmbE-like_dom_sf"/>
</dbReference>
<dbReference type="SUPFAM" id="SSF102588">
    <property type="entry name" value="LmbE-like"/>
    <property type="match status" value="1"/>
</dbReference>
<proteinExistence type="predicted"/>
<evidence type="ECO:0000313" key="2">
    <source>
        <dbReference type="EMBL" id="NYS92886.1"/>
    </source>
</evidence>
<dbReference type="GO" id="GO:0008757">
    <property type="term" value="F:S-adenosylmethionine-dependent methyltransferase activity"/>
    <property type="evidence" value="ECO:0007669"/>
    <property type="project" value="InterPro"/>
</dbReference>
<gene>
    <name evidence="2" type="ORF">HZZ10_05000</name>
</gene>
<name>A0A853EQP1_9MICO</name>
<dbReference type="PANTHER" id="PTHR12993:SF11">
    <property type="entry name" value="N-ACETYLGLUCOSAMINYL-PHOSPHATIDYLINOSITOL DE-N-ACETYLASE"/>
    <property type="match status" value="1"/>
</dbReference>
<dbReference type="Pfam" id="PF02585">
    <property type="entry name" value="PIG-L"/>
    <property type="match status" value="1"/>
</dbReference>
<dbReference type="GO" id="GO:0016137">
    <property type="term" value="P:glycoside metabolic process"/>
    <property type="evidence" value="ECO:0007669"/>
    <property type="project" value="UniProtKB-ARBA"/>
</dbReference>
<accession>A0A853EQP1</accession>
<keyword evidence="2" id="KW-0489">Methyltransferase</keyword>
<dbReference type="GO" id="GO:0032259">
    <property type="term" value="P:methylation"/>
    <property type="evidence" value="ECO:0007669"/>
    <property type="project" value="UniProtKB-KW"/>
</dbReference>
<keyword evidence="2" id="KW-0808">Transferase</keyword>
<comment type="caution">
    <text evidence="2">The sequence shown here is derived from an EMBL/GenBank/DDBJ whole genome shotgun (WGS) entry which is preliminary data.</text>
</comment>
<dbReference type="Gene3D" id="3.40.50.10320">
    <property type="entry name" value="LmbE-like"/>
    <property type="match status" value="1"/>
</dbReference>
<dbReference type="GO" id="GO:0016811">
    <property type="term" value="F:hydrolase activity, acting on carbon-nitrogen (but not peptide) bonds, in linear amides"/>
    <property type="evidence" value="ECO:0007669"/>
    <property type="project" value="TreeGrafter"/>
</dbReference>
<dbReference type="EMBL" id="JACBYE010000008">
    <property type="protein sequence ID" value="NYS92886.1"/>
    <property type="molecule type" value="Genomic_DNA"/>
</dbReference>
<keyword evidence="1" id="KW-0862">Zinc</keyword>
<organism evidence="2 3">
    <name type="scientific">Sanguibacter inulinus</name>
    <dbReference type="NCBI Taxonomy" id="60922"/>
    <lineage>
        <taxon>Bacteria</taxon>
        <taxon>Bacillati</taxon>
        <taxon>Actinomycetota</taxon>
        <taxon>Actinomycetes</taxon>
        <taxon>Micrococcales</taxon>
        <taxon>Sanguibacteraceae</taxon>
        <taxon>Sanguibacter</taxon>
    </lineage>
</organism>
<dbReference type="SUPFAM" id="SSF53335">
    <property type="entry name" value="S-adenosyl-L-methionine-dependent methyltransferases"/>
    <property type="match status" value="1"/>
</dbReference>
<dbReference type="Gene3D" id="3.40.50.150">
    <property type="entry name" value="Vaccinia Virus protein VP39"/>
    <property type="match status" value="1"/>
</dbReference>
<dbReference type="Pfam" id="PF05401">
    <property type="entry name" value="NodS"/>
    <property type="match status" value="1"/>
</dbReference>
<sequence length="485" mass="53482">MVSFDHRDVGTLEADWERSGRLGTLEPLDVSGLESLAARSALRVVVLAAHPDDETLGAAGLVARLARAGARVSYVIASDGEASHPDSPTTSVDALVRARRQELLSAVQHVAPQAAVHLLGLPDGGLREHRAELRASVESVVTADGPHGRDGTTLVVAPWAGDGHRDHRIVGEVAREVVQGAADERELRLVEYPVWFWHWGSPDDPAHPWSSMRRLDLTVDELDCRRRSLAEHRSQVSPLSDQPGDEALLGPEMLRHFDRPYEVFVVEERTEADTAQPDDASERLTMTGSLGEEFFDSFYEGRSDPWGFESRWYEERKRAITLASLPRQTFRAGLEIGCSTGVLTEALSHRCGTILGVDIAAAPLEVARRRLGDGARFEQLTTPHEWPAGDFDLIVLSEVGYYYGPEDLVAMLDRAVASLTPDGVLVLCHWRHEVEEYPLSGDEVHAAAAERTDLARLLRHEEDDFLLDVLVRPPARSVARETGLL</sequence>
<dbReference type="InterPro" id="IPR008715">
    <property type="entry name" value="SAM-MeTfrase_NodS-like"/>
</dbReference>
<dbReference type="CDD" id="cd02440">
    <property type="entry name" value="AdoMet_MTases"/>
    <property type="match status" value="1"/>
</dbReference>
<dbReference type="AlphaFoldDB" id="A0A853EQP1"/>
<keyword evidence="3" id="KW-1185">Reference proteome</keyword>
<dbReference type="GO" id="GO:0009312">
    <property type="term" value="P:oligosaccharide biosynthetic process"/>
    <property type="evidence" value="ECO:0007669"/>
    <property type="project" value="InterPro"/>
</dbReference>
<dbReference type="Proteomes" id="UP000561011">
    <property type="component" value="Unassembled WGS sequence"/>
</dbReference>
<dbReference type="InterPro" id="IPR029063">
    <property type="entry name" value="SAM-dependent_MTases_sf"/>
</dbReference>